<feature type="non-terminal residue" evidence="2">
    <location>
        <position position="1"/>
    </location>
</feature>
<keyword evidence="3" id="KW-1185">Reference proteome</keyword>
<evidence type="ECO:0000313" key="2">
    <source>
        <dbReference type="EMBL" id="EIW86291.1"/>
    </source>
</evidence>
<proteinExistence type="predicted"/>
<dbReference type="RefSeq" id="XP_007762420.1">
    <property type="nucleotide sequence ID" value="XM_007764230.1"/>
</dbReference>
<evidence type="ECO:0000256" key="1">
    <source>
        <dbReference type="SAM" id="Phobius"/>
    </source>
</evidence>
<accession>A0A5M3N610</accession>
<evidence type="ECO:0000313" key="3">
    <source>
        <dbReference type="Proteomes" id="UP000053558"/>
    </source>
</evidence>
<organism evidence="2 3">
    <name type="scientific">Coniophora puteana (strain RWD-64-598)</name>
    <name type="common">Brown rot fungus</name>
    <dbReference type="NCBI Taxonomy" id="741705"/>
    <lineage>
        <taxon>Eukaryota</taxon>
        <taxon>Fungi</taxon>
        <taxon>Dikarya</taxon>
        <taxon>Basidiomycota</taxon>
        <taxon>Agaricomycotina</taxon>
        <taxon>Agaricomycetes</taxon>
        <taxon>Agaricomycetidae</taxon>
        <taxon>Boletales</taxon>
        <taxon>Coniophorineae</taxon>
        <taxon>Coniophoraceae</taxon>
        <taxon>Coniophora</taxon>
    </lineage>
</organism>
<dbReference type="KEGG" id="cput:CONPUDRAFT_44048"/>
<dbReference type="EMBL" id="JH711573">
    <property type="protein sequence ID" value="EIW86291.1"/>
    <property type="molecule type" value="Genomic_DNA"/>
</dbReference>
<feature type="transmembrane region" description="Helical" evidence="1">
    <location>
        <begin position="14"/>
        <end position="31"/>
    </location>
</feature>
<name>A0A5M3N610_CONPW</name>
<sequence length="72" mass="8214">CSEGHYSNQGQPHYSFQYILLILWLFSLFLNPEPIQKMHYQCSYNTCTSGVADVFNGEHYCGLLSQHVQVGA</sequence>
<reference evidence="3" key="1">
    <citation type="journal article" date="2012" name="Science">
        <title>The Paleozoic origin of enzymatic lignin decomposition reconstructed from 31 fungal genomes.</title>
        <authorList>
            <person name="Floudas D."/>
            <person name="Binder M."/>
            <person name="Riley R."/>
            <person name="Barry K."/>
            <person name="Blanchette R.A."/>
            <person name="Henrissat B."/>
            <person name="Martinez A.T."/>
            <person name="Otillar R."/>
            <person name="Spatafora J.W."/>
            <person name="Yadav J.S."/>
            <person name="Aerts A."/>
            <person name="Benoit I."/>
            <person name="Boyd A."/>
            <person name="Carlson A."/>
            <person name="Copeland A."/>
            <person name="Coutinho P.M."/>
            <person name="de Vries R.P."/>
            <person name="Ferreira P."/>
            <person name="Findley K."/>
            <person name="Foster B."/>
            <person name="Gaskell J."/>
            <person name="Glotzer D."/>
            <person name="Gorecki P."/>
            <person name="Heitman J."/>
            <person name="Hesse C."/>
            <person name="Hori C."/>
            <person name="Igarashi K."/>
            <person name="Jurgens J.A."/>
            <person name="Kallen N."/>
            <person name="Kersten P."/>
            <person name="Kohler A."/>
            <person name="Kuees U."/>
            <person name="Kumar T.K.A."/>
            <person name="Kuo A."/>
            <person name="LaButti K."/>
            <person name="Larrondo L.F."/>
            <person name="Lindquist E."/>
            <person name="Ling A."/>
            <person name="Lombard V."/>
            <person name="Lucas S."/>
            <person name="Lundell T."/>
            <person name="Martin R."/>
            <person name="McLaughlin D.J."/>
            <person name="Morgenstern I."/>
            <person name="Morin E."/>
            <person name="Murat C."/>
            <person name="Nagy L.G."/>
            <person name="Nolan M."/>
            <person name="Ohm R.A."/>
            <person name="Patyshakuliyeva A."/>
            <person name="Rokas A."/>
            <person name="Ruiz-Duenas F.J."/>
            <person name="Sabat G."/>
            <person name="Salamov A."/>
            <person name="Samejima M."/>
            <person name="Schmutz J."/>
            <person name="Slot J.C."/>
            <person name="St John F."/>
            <person name="Stenlid J."/>
            <person name="Sun H."/>
            <person name="Sun S."/>
            <person name="Syed K."/>
            <person name="Tsang A."/>
            <person name="Wiebenga A."/>
            <person name="Young D."/>
            <person name="Pisabarro A."/>
            <person name="Eastwood D.C."/>
            <person name="Martin F."/>
            <person name="Cullen D."/>
            <person name="Grigoriev I.V."/>
            <person name="Hibbett D.S."/>
        </authorList>
    </citation>
    <scope>NUCLEOTIDE SEQUENCE [LARGE SCALE GENOMIC DNA]</scope>
    <source>
        <strain evidence="3">RWD-64-598 SS2</strain>
    </source>
</reference>
<keyword evidence="1" id="KW-0472">Membrane</keyword>
<protein>
    <submittedName>
        <fullName evidence="2">Uncharacterized protein</fullName>
    </submittedName>
</protein>
<comment type="caution">
    <text evidence="2">The sequence shown here is derived from an EMBL/GenBank/DDBJ whole genome shotgun (WGS) entry which is preliminary data.</text>
</comment>
<keyword evidence="1" id="KW-0812">Transmembrane</keyword>
<keyword evidence="1" id="KW-1133">Transmembrane helix</keyword>
<dbReference type="AlphaFoldDB" id="A0A5M3N610"/>
<gene>
    <name evidence="2" type="ORF">CONPUDRAFT_44048</name>
</gene>
<dbReference type="GeneID" id="19206971"/>
<dbReference type="Proteomes" id="UP000053558">
    <property type="component" value="Unassembled WGS sequence"/>
</dbReference>